<gene>
    <name evidence="2" type="ORF">QBC36DRAFT_225911</name>
</gene>
<dbReference type="EMBL" id="MU866775">
    <property type="protein sequence ID" value="KAK4170776.1"/>
    <property type="molecule type" value="Genomic_DNA"/>
</dbReference>
<dbReference type="Proteomes" id="UP001302321">
    <property type="component" value="Unassembled WGS sequence"/>
</dbReference>
<protein>
    <submittedName>
        <fullName evidence="2">Uncharacterized protein</fullName>
    </submittedName>
</protein>
<accession>A0AAN6VYB5</accession>
<keyword evidence="3" id="KW-1185">Reference proteome</keyword>
<proteinExistence type="predicted"/>
<dbReference type="AlphaFoldDB" id="A0AAN6VYB5"/>
<comment type="caution">
    <text evidence="2">The sequence shown here is derived from an EMBL/GenBank/DDBJ whole genome shotgun (WGS) entry which is preliminary data.</text>
</comment>
<reference evidence="2" key="1">
    <citation type="journal article" date="2023" name="Mol. Phylogenet. Evol.">
        <title>Genome-scale phylogeny and comparative genomics of the fungal order Sordariales.</title>
        <authorList>
            <person name="Hensen N."/>
            <person name="Bonometti L."/>
            <person name="Westerberg I."/>
            <person name="Brannstrom I.O."/>
            <person name="Guillou S."/>
            <person name="Cros-Aarteil S."/>
            <person name="Calhoun S."/>
            <person name="Haridas S."/>
            <person name="Kuo A."/>
            <person name="Mondo S."/>
            <person name="Pangilinan J."/>
            <person name="Riley R."/>
            <person name="LaButti K."/>
            <person name="Andreopoulos B."/>
            <person name="Lipzen A."/>
            <person name="Chen C."/>
            <person name="Yan M."/>
            <person name="Daum C."/>
            <person name="Ng V."/>
            <person name="Clum A."/>
            <person name="Steindorff A."/>
            <person name="Ohm R.A."/>
            <person name="Martin F."/>
            <person name="Silar P."/>
            <person name="Natvig D.O."/>
            <person name="Lalanne C."/>
            <person name="Gautier V."/>
            <person name="Ament-Velasquez S.L."/>
            <person name="Kruys A."/>
            <person name="Hutchinson M.I."/>
            <person name="Powell A.J."/>
            <person name="Barry K."/>
            <person name="Miller A.N."/>
            <person name="Grigoriev I.V."/>
            <person name="Debuchy R."/>
            <person name="Gladieux P."/>
            <person name="Hiltunen Thoren M."/>
            <person name="Johannesson H."/>
        </authorList>
    </citation>
    <scope>NUCLEOTIDE SEQUENCE</scope>
    <source>
        <strain evidence="2">CBS 892.96</strain>
    </source>
</reference>
<feature type="non-terminal residue" evidence="2">
    <location>
        <position position="211"/>
    </location>
</feature>
<reference evidence="2" key="2">
    <citation type="submission" date="2023-05" db="EMBL/GenBank/DDBJ databases">
        <authorList>
            <consortium name="Lawrence Berkeley National Laboratory"/>
            <person name="Steindorff A."/>
            <person name="Hensen N."/>
            <person name="Bonometti L."/>
            <person name="Westerberg I."/>
            <person name="Brannstrom I.O."/>
            <person name="Guillou S."/>
            <person name="Cros-Aarteil S."/>
            <person name="Calhoun S."/>
            <person name="Haridas S."/>
            <person name="Kuo A."/>
            <person name="Mondo S."/>
            <person name="Pangilinan J."/>
            <person name="Riley R."/>
            <person name="Labutti K."/>
            <person name="Andreopoulos B."/>
            <person name="Lipzen A."/>
            <person name="Chen C."/>
            <person name="Yanf M."/>
            <person name="Daum C."/>
            <person name="Ng V."/>
            <person name="Clum A."/>
            <person name="Ohm R."/>
            <person name="Martin F."/>
            <person name="Silar P."/>
            <person name="Natvig D."/>
            <person name="Lalanne C."/>
            <person name="Gautier V."/>
            <person name="Ament-Velasquez S.L."/>
            <person name="Kruys A."/>
            <person name="Hutchinson M.I."/>
            <person name="Powell A.J."/>
            <person name="Barry K."/>
            <person name="Miller A.N."/>
            <person name="Grigoriev I.V."/>
            <person name="Debuchy R."/>
            <person name="Gladieux P."/>
            <person name="Thoren M.H."/>
            <person name="Johannesson H."/>
        </authorList>
    </citation>
    <scope>NUCLEOTIDE SEQUENCE</scope>
    <source>
        <strain evidence="2">CBS 892.96</strain>
    </source>
</reference>
<sequence length="211" mass="24639">MSDKDRIAQLLRELEEAKAREVQERCEKEEAKAREEEAKAREEEAKAREEEAKAREEEAKAREEKAKAREEEAKAREAQERCEKERLQLEHRKTTFSEYLRNCHRHLYNALRLADTSRSSTGYTKVVGKYYPKRLRPWTNFANVLHPRYFDLVQKICGQRQLFEPASTTKSLGTVISDHLAGNEKVIDRFEVDAVERPVQGILKVLAAHEE</sequence>
<organism evidence="2 3">
    <name type="scientific">Triangularia setosa</name>
    <dbReference type="NCBI Taxonomy" id="2587417"/>
    <lineage>
        <taxon>Eukaryota</taxon>
        <taxon>Fungi</taxon>
        <taxon>Dikarya</taxon>
        <taxon>Ascomycota</taxon>
        <taxon>Pezizomycotina</taxon>
        <taxon>Sordariomycetes</taxon>
        <taxon>Sordariomycetidae</taxon>
        <taxon>Sordariales</taxon>
        <taxon>Podosporaceae</taxon>
        <taxon>Triangularia</taxon>
    </lineage>
</organism>
<feature type="region of interest" description="Disordered" evidence="1">
    <location>
        <begin position="18"/>
        <end position="72"/>
    </location>
</feature>
<evidence type="ECO:0000313" key="2">
    <source>
        <dbReference type="EMBL" id="KAK4170776.1"/>
    </source>
</evidence>
<evidence type="ECO:0000313" key="3">
    <source>
        <dbReference type="Proteomes" id="UP001302321"/>
    </source>
</evidence>
<evidence type="ECO:0000256" key="1">
    <source>
        <dbReference type="SAM" id="MobiDB-lite"/>
    </source>
</evidence>
<name>A0AAN6VYB5_9PEZI</name>